<sequence length="65" mass="7181">MAVPLDSTQHRCDQNIVGSHFGLCASGVQGFRRSNFKHIYAADMVLRSLVCIDMDRSSRGLALDL</sequence>
<evidence type="ECO:0000313" key="2">
    <source>
        <dbReference type="Proteomes" id="UP000016933"/>
    </source>
</evidence>
<evidence type="ECO:0000313" key="1">
    <source>
        <dbReference type="EMBL" id="EME38266.1"/>
    </source>
</evidence>
<proteinExistence type="predicted"/>
<reference evidence="1 2" key="2">
    <citation type="journal article" date="2012" name="PLoS Pathog.">
        <title>Diverse lifestyles and strategies of plant pathogenesis encoded in the genomes of eighteen Dothideomycetes fungi.</title>
        <authorList>
            <person name="Ohm R.A."/>
            <person name="Feau N."/>
            <person name="Henrissat B."/>
            <person name="Schoch C.L."/>
            <person name="Horwitz B.A."/>
            <person name="Barry K.W."/>
            <person name="Condon B.J."/>
            <person name="Copeland A.C."/>
            <person name="Dhillon B."/>
            <person name="Glaser F."/>
            <person name="Hesse C.N."/>
            <person name="Kosti I."/>
            <person name="LaButti K."/>
            <person name="Lindquist E.A."/>
            <person name="Lucas S."/>
            <person name="Salamov A.A."/>
            <person name="Bradshaw R.E."/>
            <person name="Ciuffetti L."/>
            <person name="Hamelin R.C."/>
            <person name="Kema G.H.J."/>
            <person name="Lawrence C."/>
            <person name="Scott J.A."/>
            <person name="Spatafora J.W."/>
            <person name="Turgeon B.G."/>
            <person name="de Wit P.J.G.M."/>
            <person name="Zhong S."/>
            <person name="Goodwin S.B."/>
            <person name="Grigoriev I.V."/>
        </authorList>
    </citation>
    <scope>NUCLEOTIDE SEQUENCE [LARGE SCALE GENOMIC DNA]</scope>
    <source>
        <strain evidence="2">NZE10 / CBS 128990</strain>
    </source>
</reference>
<gene>
    <name evidence="1" type="ORF">DOTSEDRAFT_75734</name>
</gene>
<organism evidence="1 2">
    <name type="scientific">Dothistroma septosporum (strain NZE10 / CBS 128990)</name>
    <name type="common">Red band needle blight fungus</name>
    <name type="synonym">Mycosphaerella pini</name>
    <dbReference type="NCBI Taxonomy" id="675120"/>
    <lineage>
        <taxon>Eukaryota</taxon>
        <taxon>Fungi</taxon>
        <taxon>Dikarya</taxon>
        <taxon>Ascomycota</taxon>
        <taxon>Pezizomycotina</taxon>
        <taxon>Dothideomycetes</taxon>
        <taxon>Dothideomycetidae</taxon>
        <taxon>Mycosphaerellales</taxon>
        <taxon>Mycosphaerellaceae</taxon>
        <taxon>Dothistroma</taxon>
    </lineage>
</organism>
<keyword evidence="2" id="KW-1185">Reference proteome</keyword>
<protein>
    <submittedName>
        <fullName evidence="1">Uncharacterized protein</fullName>
    </submittedName>
</protein>
<dbReference type="AlphaFoldDB" id="N1PBM3"/>
<feature type="non-terminal residue" evidence="1">
    <location>
        <position position="65"/>
    </location>
</feature>
<reference evidence="2" key="1">
    <citation type="journal article" date="2012" name="PLoS Genet.">
        <title>The genomes of the fungal plant pathogens Cladosporium fulvum and Dothistroma septosporum reveal adaptation to different hosts and lifestyles but also signatures of common ancestry.</title>
        <authorList>
            <person name="de Wit P.J.G.M."/>
            <person name="van der Burgt A."/>
            <person name="Oekmen B."/>
            <person name="Stergiopoulos I."/>
            <person name="Abd-Elsalam K.A."/>
            <person name="Aerts A.L."/>
            <person name="Bahkali A.H."/>
            <person name="Beenen H.G."/>
            <person name="Chettri P."/>
            <person name="Cox M.P."/>
            <person name="Datema E."/>
            <person name="de Vries R.P."/>
            <person name="Dhillon B."/>
            <person name="Ganley A.R."/>
            <person name="Griffiths S.A."/>
            <person name="Guo Y."/>
            <person name="Hamelin R.C."/>
            <person name="Henrissat B."/>
            <person name="Kabir M.S."/>
            <person name="Jashni M.K."/>
            <person name="Kema G."/>
            <person name="Klaubauf S."/>
            <person name="Lapidus A."/>
            <person name="Levasseur A."/>
            <person name="Lindquist E."/>
            <person name="Mehrabi R."/>
            <person name="Ohm R.A."/>
            <person name="Owen T.J."/>
            <person name="Salamov A."/>
            <person name="Schwelm A."/>
            <person name="Schijlen E."/>
            <person name="Sun H."/>
            <person name="van den Burg H.A."/>
            <person name="van Ham R.C.H.J."/>
            <person name="Zhang S."/>
            <person name="Goodwin S.B."/>
            <person name="Grigoriev I.V."/>
            <person name="Collemare J."/>
            <person name="Bradshaw R.E."/>
        </authorList>
    </citation>
    <scope>NUCLEOTIDE SEQUENCE [LARGE SCALE GENOMIC DNA]</scope>
    <source>
        <strain evidence="2">NZE10 / CBS 128990</strain>
    </source>
</reference>
<accession>N1PBM3</accession>
<name>N1PBM3_DOTSN</name>
<dbReference type="Proteomes" id="UP000016933">
    <property type="component" value="Unassembled WGS sequence"/>
</dbReference>
<dbReference type="EMBL" id="KB446547">
    <property type="protein sequence ID" value="EME38266.1"/>
    <property type="molecule type" value="Genomic_DNA"/>
</dbReference>
<dbReference type="HOGENOM" id="CLU_2855836_0_0_1"/>